<reference evidence="3" key="1">
    <citation type="submission" date="2021-01" db="EMBL/GenBank/DDBJ databases">
        <authorList>
            <person name="Corre E."/>
            <person name="Pelletier E."/>
            <person name="Niang G."/>
            <person name="Scheremetjew M."/>
            <person name="Finn R."/>
            <person name="Kale V."/>
            <person name="Holt S."/>
            <person name="Cochrane G."/>
            <person name="Meng A."/>
            <person name="Brown T."/>
            <person name="Cohen L."/>
        </authorList>
    </citation>
    <scope>NUCLEOTIDE SEQUENCE</scope>
    <source>
        <strain evidence="3">CCMP441</strain>
        <strain evidence="4">CCMP644</strain>
    </source>
</reference>
<evidence type="ECO:0000313" key="4">
    <source>
        <dbReference type="EMBL" id="CAD8946265.1"/>
    </source>
</evidence>
<feature type="transmembrane region" description="Helical" evidence="1">
    <location>
        <begin position="67"/>
        <end position="87"/>
    </location>
</feature>
<evidence type="ECO:0000313" key="3">
    <source>
        <dbReference type="EMBL" id="CAD8753308.1"/>
    </source>
</evidence>
<evidence type="ECO:0000256" key="2">
    <source>
        <dbReference type="SAM" id="SignalP"/>
    </source>
</evidence>
<dbReference type="EMBL" id="HBFK01032600">
    <property type="protein sequence ID" value="CAD8753308.1"/>
    <property type="molecule type" value="Transcribed_RNA"/>
</dbReference>
<dbReference type="AlphaFoldDB" id="A0A6U4JEB6"/>
<gene>
    <name evidence="4" type="ORF">HAND00432_LOCUS783</name>
    <name evidence="3" type="ORF">HAND1043_LOCUS19814</name>
</gene>
<proteinExistence type="predicted"/>
<accession>A0A6U4JEB6</accession>
<evidence type="ECO:0000256" key="1">
    <source>
        <dbReference type="SAM" id="Phobius"/>
    </source>
</evidence>
<feature type="signal peptide" evidence="2">
    <location>
        <begin position="1"/>
        <end position="18"/>
    </location>
</feature>
<keyword evidence="2" id="KW-0732">Signal</keyword>
<name>A0A6U4JEB6_HEMAN</name>
<protein>
    <submittedName>
        <fullName evidence="3">Uncharacterized protein</fullName>
    </submittedName>
</protein>
<keyword evidence="1" id="KW-0812">Transmembrane</keyword>
<organism evidence="3">
    <name type="scientific">Hemiselmis andersenii</name>
    <name type="common">Cryptophyte alga</name>
    <dbReference type="NCBI Taxonomy" id="464988"/>
    <lineage>
        <taxon>Eukaryota</taxon>
        <taxon>Cryptophyceae</taxon>
        <taxon>Cryptomonadales</taxon>
        <taxon>Hemiselmidaceae</taxon>
        <taxon>Hemiselmis</taxon>
    </lineage>
</organism>
<dbReference type="EMBL" id="HBFX01001371">
    <property type="protein sequence ID" value="CAD8946265.1"/>
    <property type="molecule type" value="Transcribed_RNA"/>
</dbReference>
<keyword evidence="1" id="KW-1133">Transmembrane helix</keyword>
<sequence length="124" mass="14046">METQRWVFALAFVALASASTDPYRAGDPIHDDDFKAAYEHVDGSINEKVLSMLHHFKPVQSGALPEWAGVFLFFVVFGCSLLTYMFASGCFSVRDNFNTQRLEMERRLRNETKGMTDSGVRLKT</sequence>
<keyword evidence="1" id="KW-0472">Membrane</keyword>
<feature type="chain" id="PRO_5035585624" evidence="2">
    <location>
        <begin position="19"/>
        <end position="124"/>
    </location>
</feature>